<sequence>MWPCNSPKLGPVSSGFYNKLELSYVRILRLHHGSGQDDITCTLEKRLLPARAAALTKKRGEPSQPPDLDCTTLSYEWGNHPERNLRKIQCNRVGFHVTSNLYSALVHLRNPDSDISLWIDAICIDQGNSTEKGEQIQRMGEIYSRSKCTIIWLGDGGFLSREAFRACSMLAATSRHQGGLDPPSSPTLTRPWDPFGILHPFLVLLLLRRSYFTRTWIIQEVALSNSIEIACGNSRISWCDFTIGAATMLVAPLGSKSAAGIGNILVARTLLPWAAHRGWIDPAWIFQTMTQGELPQTKNILSMATLFKRSHAKDPVDKLFGLLGLCEQIREGSTYGISPTYSPNDPYHKNRVYVSTSRTILFSQNSLQIFSAVNRRPPNNFDFLASFYRRICFRRRQTQALPTWVPDWSDTGSTATPLSLMLAQNNTVGTEHNEEYHFVSYQQSSHRYSPYIWLSGRCVDNIGELGEVCDTEKAQSSIWFSIRYSFTMSENHRLEIFGKWERQFRIHTPDESFWENFISTVTCGSSNTYVEDSIMRLLTNFRSRSWRNLPTLVKSIFVCLFILPLAIVAWTGSGIVNRIMIYWCFPVVAISSMWYWCFQLTPNFMLQEGWEDHGVEDGFLKSDFDNMELRRLARLTSGSLALVPEASCIGDQIWSCKGGTVPLVLRSKGYDSEMVGECYLATATAAERLMPADSLIRLI</sequence>
<name>A0A9P9JBG0_9HYPO</name>
<feature type="transmembrane region" description="Helical" evidence="1">
    <location>
        <begin position="552"/>
        <end position="573"/>
    </location>
</feature>
<feature type="transmembrane region" description="Helical" evidence="1">
    <location>
        <begin position="579"/>
        <end position="598"/>
    </location>
</feature>
<evidence type="ECO:0000256" key="1">
    <source>
        <dbReference type="SAM" id="Phobius"/>
    </source>
</evidence>
<dbReference type="OrthoDB" id="5416609at2759"/>
<accession>A0A9P9JBG0</accession>
<reference evidence="3" key="1">
    <citation type="journal article" date="2021" name="Nat. Commun.">
        <title>Genetic determinants of endophytism in the Arabidopsis root mycobiome.</title>
        <authorList>
            <person name="Mesny F."/>
            <person name="Miyauchi S."/>
            <person name="Thiergart T."/>
            <person name="Pickel B."/>
            <person name="Atanasova L."/>
            <person name="Karlsson M."/>
            <person name="Huettel B."/>
            <person name="Barry K.W."/>
            <person name="Haridas S."/>
            <person name="Chen C."/>
            <person name="Bauer D."/>
            <person name="Andreopoulos W."/>
            <person name="Pangilinan J."/>
            <person name="LaButti K."/>
            <person name="Riley R."/>
            <person name="Lipzen A."/>
            <person name="Clum A."/>
            <person name="Drula E."/>
            <person name="Henrissat B."/>
            <person name="Kohler A."/>
            <person name="Grigoriev I.V."/>
            <person name="Martin F.M."/>
            <person name="Hacquard S."/>
        </authorList>
    </citation>
    <scope>NUCLEOTIDE SEQUENCE</scope>
    <source>
        <strain evidence="3">MPI-CAGE-AT-0147</strain>
    </source>
</reference>
<keyword evidence="1" id="KW-1133">Transmembrane helix</keyword>
<dbReference type="AlphaFoldDB" id="A0A9P9JBG0"/>
<feature type="domain" description="Heterokaryon incompatibility" evidence="2">
    <location>
        <begin position="72"/>
        <end position="220"/>
    </location>
</feature>
<dbReference type="PANTHER" id="PTHR24148:SF64">
    <property type="entry name" value="HETEROKARYON INCOMPATIBILITY DOMAIN-CONTAINING PROTEIN"/>
    <property type="match status" value="1"/>
</dbReference>
<proteinExistence type="predicted"/>
<keyword evidence="4" id="KW-1185">Reference proteome</keyword>
<evidence type="ECO:0000259" key="2">
    <source>
        <dbReference type="Pfam" id="PF06985"/>
    </source>
</evidence>
<dbReference type="PANTHER" id="PTHR24148">
    <property type="entry name" value="ANKYRIN REPEAT DOMAIN-CONTAINING PROTEIN 39 HOMOLOG-RELATED"/>
    <property type="match status" value="1"/>
</dbReference>
<dbReference type="EMBL" id="JAGMUV010000006">
    <property type="protein sequence ID" value="KAH7152579.1"/>
    <property type="molecule type" value="Genomic_DNA"/>
</dbReference>
<keyword evidence="1" id="KW-0812">Transmembrane</keyword>
<comment type="caution">
    <text evidence="3">The sequence shown here is derived from an EMBL/GenBank/DDBJ whole genome shotgun (WGS) entry which is preliminary data.</text>
</comment>
<organism evidence="3 4">
    <name type="scientific">Dactylonectria macrodidyma</name>
    <dbReference type="NCBI Taxonomy" id="307937"/>
    <lineage>
        <taxon>Eukaryota</taxon>
        <taxon>Fungi</taxon>
        <taxon>Dikarya</taxon>
        <taxon>Ascomycota</taxon>
        <taxon>Pezizomycotina</taxon>
        <taxon>Sordariomycetes</taxon>
        <taxon>Hypocreomycetidae</taxon>
        <taxon>Hypocreales</taxon>
        <taxon>Nectriaceae</taxon>
        <taxon>Dactylonectria</taxon>
    </lineage>
</organism>
<dbReference type="Proteomes" id="UP000738349">
    <property type="component" value="Unassembled WGS sequence"/>
</dbReference>
<keyword evidence="1" id="KW-0472">Membrane</keyword>
<dbReference type="Pfam" id="PF06985">
    <property type="entry name" value="HET"/>
    <property type="match status" value="1"/>
</dbReference>
<gene>
    <name evidence="3" type="ORF">EDB81DRAFT_881545</name>
</gene>
<protein>
    <submittedName>
        <fullName evidence="3">Heterokaryon incompatibility protein-domain-containing protein</fullName>
    </submittedName>
</protein>
<dbReference type="InterPro" id="IPR052895">
    <property type="entry name" value="HetReg/Transcr_Mod"/>
</dbReference>
<evidence type="ECO:0000313" key="3">
    <source>
        <dbReference type="EMBL" id="KAH7152579.1"/>
    </source>
</evidence>
<evidence type="ECO:0000313" key="4">
    <source>
        <dbReference type="Proteomes" id="UP000738349"/>
    </source>
</evidence>
<dbReference type="InterPro" id="IPR010730">
    <property type="entry name" value="HET"/>
</dbReference>